<accession>A0ACB9S426</accession>
<dbReference type="EMBL" id="CM042881">
    <property type="protein sequence ID" value="KAI4385977.1"/>
    <property type="molecule type" value="Genomic_DNA"/>
</dbReference>
<organism evidence="1 2">
    <name type="scientific">Melastoma candidum</name>
    <dbReference type="NCBI Taxonomy" id="119954"/>
    <lineage>
        <taxon>Eukaryota</taxon>
        <taxon>Viridiplantae</taxon>
        <taxon>Streptophyta</taxon>
        <taxon>Embryophyta</taxon>
        <taxon>Tracheophyta</taxon>
        <taxon>Spermatophyta</taxon>
        <taxon>Magnoliopsida</taxon>
        <taxon>eudicotyledons</taxon>
        <taxon>Gunneridae</taxon>
        <taxon>Pentapetalae</taxon>
        <taxon>rosids</taxon>
        <taxon>malvids</taxon>
        <taxon>Myrtales</taxon>
        <taxon>Melastomataceae</taxon>
        <taxon>Melastomatoideae</taxon>
        <taxon>Melastomateae</taxon>
        <taxon>Melastoma</taxon>
    </lineage>
</organism>
<protein>
    <submittedName>
        <fullName evidence="1">Uncharacterized protein</fullName>
    </submittedName>
</protein>
<reference evidence="2" key="1">
    <citation type="journal article" date="2023" name="Front. Plant Sci.">
        <title>Chromosomal-level genome assembly of Melastoma candidum provides insights into trichome evolution.</title>
        <authorList>
            <person name="Zhong Y."/>
            <person name="Wu W."/>
            <person name="Sun C."/>
            <person name="Zou P."/>
            <person name="Liu Y."/>
            <person name="Dai S."/>
            <person name="Zhou R."/>
        </authorList>
    </citation>
    <scope>NUCLEOTIDE SEQUENCE [LARGE SCALE GENOMIC DNA]</scope>
</reference>
<comment type="caution">
    <text evidence="1">The sequence shown here is derived from an EMBL/GenBank/DDBJ whole genome shotgun (WGS) entry which is preliminary data.</text>
</comment>
<gene>
    <name evidence="1" type="ORF">MLD38_003958</name>
</gene>
<name>A0ACB9S426_9MYRT</name>
<evidence type="ECO:0000313" key="1">
    <source>
        <dbReference type="EMBL" id="KAI4385977.1"/>
    </source>
</evidence>
<proteinExistence type="predicted"/>
<sequence length="531" mass="57775">MMMKSLFPLSSSSRPFPYADPLRRSRLRLPPVSAHLPDLPIRKPLLPTRRPSLIHPLPPPSLPKLSPRLRFSRHGASAGPLRQQQEDDDDGGDGSSSSFLEFITSERVKVVAMLALALALCNADRVVMSVAIVPLSLSNGWSRSFAGIVQSAFLWGYLVSPIAGGTLVDYYGGKVVMGWGVALWSLATFLTPWAAEYSLFALLAMRVLLGVAEGVALPCMNKMVARWFPPTERARAVSLAMAGFTLGNAIGLILSPILMSKGGIFGPFVIFGLFGFLWVIVWLFATSSSPRQHPQISKYELEYILGGTEKSFGTVNKAKTSGVFPPLKRLLSQMPTWALMTANAMHSWGFFVILSWMPLYFNSVYHVDLRRAAWFSAAPWSVMAFVGYLAGMWSDYLIQRGTTITLTRKIMQSIGFIGPAIALVGLTTAKRPSMASAWLTLAIALKSFSHSGFLVNIQEVAPEYSGVLHGISNTAGTAAAIMGTVGAGFFVELVGSFQGFLLLTSLLYVLAAMIWNMFSSGERINLDEADS</sequence>
<keyword evidence="2" id="KW-1185">Reference proteome</keyword>
<dbReference type="Proteomes" id="UP001057402">
    <property type="component" value="Chromosome 2"/>
</dbReference>
<evidence type="ECO:0000313" key="2">
    <source>
        <dbReference type="Proteomes" id="UP001057402"/>
    </source>
</evidence>